<keyword evidence="2" id="KW-1185">Reference proteome</keyword>
<reference evidence="1 2" key="1">
    <citation type="submission" date="2017-04" db="EMBL/GenBank/DDBJ databases">
        <title>Complete genome sequence of Flavobacterium kingsejong AJ004.</title>
        <authorList>
            <person name="Lee P.C."/>
        </authorList>
    </citation>
    <scope>NUCLEOTIDE SEQUENCE [LARGE SCALE GENOMIC DNA]</scope>
    <source>
        <strain evidence="1 2">AJ004</strain>
    </source>
</reference>
<dbReference type="Proteomes" id="UP000244677">
    <property type="component" value="Chromosome"/>
</dbReference>
<name>A0A2S1LPH6_9FLAO</name>
<evidence type="ECO:0000313" key="2">
    <source>
        <dbReference type="Proteomes" id="UP000244677"/>
    </source>
</evidence>
<sequence>MKKKTMLLLLLFAIAGCKPEYKIRTDWESLNLKGAVKTLTRYRQLDVKDVYYFDPRGNLFEIKYYTVPSVEHDTPDSTITYRYTLKGLLDSYVYSYMPDSKRNRVFEISHSYHPLQKSNTYHFRHATPNSHPEMTRIYDANGHLISEIKYGVERRNFESKTINTYDSLGYKIQTTHHYPGTIPDVVVRYDNDTNGNPITISSQHPEKEVLQHSSYTYDAVGNWLLKTIVTDSGTVVTEKQEIEYY</sequence>
<dbReference type="KEGG" id="fki:FK004_10380"/>
<proteinExistence type="predicted"/>
<dbReference type="Gene3D" id="2.180.10.10">
    <property type="entry name" value="RHS repeat-associated core"/>
    <property type="match status" value="1"/>
</dbReference>
<evidence type="ECO:0000313" key="1">
    <source>
        <dbReference type="EMBL" id="AWG25608.1"/>
    </source>
</evidence>
<gene>
    <name evidence="1" type="ORF">FK004_10380</name>
</gene>
<dbReference type="PROSITE" id="PS51257">
    <property type="entry name" value="PROKAR_LIPOPROTEIN"/>
    <property type="match status" value="1"/>
</dbReference>
<dbReference type="EMBL" id="CP020919">
    <property type="protein sequence ID" value="AWG25608.1"/>
    <property type="molecule type" value="Genomic_DNA"/>
</dbReference>
<dbReference type="AlphaFoldDB" id="A0A2S1LPH6"/>
<protein>
    <recommendedName>
        <fullName evidence="3">DUF4595 domain-containing protein</fullName>
    </recommendedName>
</protein>
<organism evidence="1 2">
    <name type="scientific">Flavobacterium kingsejongi</name>
    <dbReference type="NCBI Taxonomy" id="1678728"/>
    <lineage>
        <taxon>Bacteria</taxon>
        <taxon>Pseudomonadati</taxon>
        <taxon>Bacteroidota</taxon>
        <taxon>Flavobacteriia</taxon>
        <taxon>Flavobacteriales</taxon>
        <taxon>Flavobacteriaceae</taxon>
        <taxon>Flavobacterium</taxon>
    </lineage>
</organism>
<dbReference type="RefSeq" id="WP_108737183.1">
    <property type="nucleotide sequence ID" value="NZ_CP020919.1"/>
</dbReference>
<dbReference type="OrthoDB" id="1046747at2"/>
<evidence type="ECO:0008006" key="3">
    <source>
        <dbReference type="Google" id="ProtNLM"/>
    </source>
</evidence>
<accession>A0A2S1LPH6</accession>